<keyword evidence="6" id="KW-0812">Transmembrane</keyword>
<accession>A0A1J5TB09</accession>
<dbReference type="SMART" id="SM00900">
    <property type="entry name" value="FMN_bind"/>
    <property type="match status" value="1"/>
</dbReference>
<evidence type="ECO:0000256" key="4">
    <source>
        <dbReference type="ARBA" id="ARBA00022643"/>
    </source>
</evidence>
<gene>
    <name evidence="8" type="primary">rsxG_3</name>
    <name evidence="8" type="ORF">GALL_14380</name>
</gene>
<feature type="transmembrane region" description="Helical" evidence="6">
    <location>
        <begin position="20"/>
        <end position="40"/>
    </location>
</feature>
<dbReference type="GO" id="GO:0009055">
    <property type="term" value="F:electron transfer activity"/>
    <property type="evidence" value="ECO:0007669"/>
    <property type="project" value="InterPro"/>
</dbReference>
<evidence type="ECO:0000256" key="1">
    <source>
        <dbReference type="ARBA" id="ARBA00022448"/>
    </source>
</evidence>
<evidence type="ECO:0000259" key="7">
    <source>
        <dbReference type="SMART" id="SM00900"/>
    </source>
</evidence>
<evidence type="ECO:0000256" key="3">
    <source>
        <dbReference type="ARBA" id="ARBA00022630"/>
    </source>
</evidence>
<keyword evidence="3" id="KW-0285">Flavoprotein</keyword>
<dbReference type="HAMAP" id="MF_00479">
    <property type="entry name" value="RsxG_RnfG"/>
    <property type="match status" value="1"/>
</dbReference>
<dbReference type="EMBL" id="MLJW01000003">
    <property type="protein sequence ID" value="OIR18111.1"/>
    <property type="molecule type" value="Genomic_DNA"/>
</dbReference>
<comment type="caution">
    <text evidence="8">The sequence shown here is derived from an EMBL/GenBank/DDBJ whole genome shotgun (WGS) entry which is preliminary data.</text>
</comment>
<proteinExistence type="inferred from homology"/>
<keyword evidence="2" id="KW-0597">Phosphoprotein</keyword>
<keyword evidence="1" id="KW-0813">Transport</keyword>
<dbReference type="GO" id="GO:0010181">
    <property type="term" value="F:FMN binding"/>
    <property type="evidence" value="ECO:0007669"/>
    <property type="project" value="InterPro"/>
</dbReference>
<dbReference type="GO" id="GO:0022900">
    <property type="term" value="P:electron transport chain"/>
    <property type="evidence" value="ECO:0007669"/>
    <property type="project" value="InterPro"/>
</dbReference>
<keyword evidence="4" id="KW-0288">FMN</keyword>
<reference evidence="8" key="1">
    <citation type="submission" date="2016-10" db="EMBL/GenBank/DDBJ databases">
        <title>Sequence of Gallionella enrichment culture.</title>
        <authorList>
            <person name="Poehlein A."/>
            <person name="Muehling M."/>
            <person name="Daniel R."/>
        </authorList>
    </citation>
    <scope>NUCLEOTIDE SEQUENCE</scope>
</reference>
<evidence type="ECO:0000313" key="8">
    <source>
        <dbReference type="EMBL" id="OIR18111.1"/>
    </source>
</evidence>
<dbReference type="PANTHER" id="PTHR36118">
    <property type="entry name" value="ION-TRANSLOCATING OXIDOREDUCTASE COMPLEX SUBUNIT G"/>
    <property type="match status" value="1"/>
</dbReference>
<evidence type="ECO:0000256" key="6">
    <source>
        <dbReference type="SAM" id="Phobius"/>
    </source>
</evidence>
<dbReference type="GO" id="GO:0005886">
    <property type="term" value="C:plasma membrane"/>
    <property type="evidence" value="ECO:0007669"/>
    <property type="project" value="InterPro"/>
</dbReference>
<organism evidence="8">
    <name type="scientific">mine drainage metagenome</name>
    <dbReference type="NCBI Taxonomy" id="410659"/>
    <lineage>
        <taxon>unclassified sequences</taxon>
        <taxon>metagenomes</taxon>
        <taxon>ecological metagenomes</taxon>
    </lineage>
</organism>
<name>A0A1J5TB09_9ZZZZ</name>
<keyword evidence="5" id="KW-0249">Electron transport</keyword>
<evidence type="ECO:0000256" key="5">
    <source>
        <dbReference type="ARBA" id="ARBA00022982"/>
    </source>
</evidence>
<dbReference type="PANTHER" id="PTHR36118:SF1">
    <property type="entry name" value="ION-TRANSLOCATING OXIDOREDUCTASE COMPLEX SUBUNIT G"/>
    <property type="match status" value="1"/>
</dbReference>
<dbReference type="AlphaFoldDB" id="A0A1J5TB09"/>
<protein>
    <submittedName>
        <fullName evidence="8">Electron transport complex subunit RsxG</fullName>
    </submittedName>
</protein>
<evidence type="ECO:0000256" key="2">
    <source>
        <dbReference type="ARBA" id="ARBA00022553"/>
    </source>
</evidence>
<keyword evidence="6" id="KW-1133">Transmembrane helix</keyword>
<keyword evidence="6" id="KW-0472">Membrane</keyword>
<dbReference type="InterPro" id="IPR007329">
    <property type="entry name" value="FMN-bd"/>
</dbReference>
<dbReference type="InterPro" id="IPR010209">
    <property type="entry name" value="Ion_transpt_RnfG/RsxG"/>
</dbReference>
<dbReference type="Pfam" id="PF04205">
    <property type="entry name" value="FMN_bind"/>
    <property type="match status" value="1"/>
</dbReference>
<dbReference type="PIRSF" id="PIRSF006091">
    <property type="entry name" value="E_trnsport_RnfG"/>
    <property type="match status" value="1"/>
</dbReference>
<feature type="domain" description="FMN-binding" evidence="7">
    <location>
        <begin position="109"/>
        <end position="211"/>
    </location>
</feature>
<sequence>MSDTQEINTPGFAMVRTLGLVSVICGIIIVGIYQITLPAVNANKKLALERQVFKVFPNAKSVVPYLVTQGGITSAEGQDNAPAGAVMFYAVYDASKKLSGIAAEASSSGYADQVRILYAYDMDKQAITGIGVISMRETPGIGDKILTDQAFLKNFEALDVSLSSDLQSLANAVKTVKHGTKTSPWQIDAIAGATVTSKAVGRGINESAQALLPRLLPHLDKLRNPS</sequence>